<dbReference type="EMBL" id="JBIATK010000007">
    <property type="protein sequence ID" value="MFF4025581.1"/>
    <property type="molecule type" value="Genomic_DNA"/>
</dbReference>
<evidence type="ECO:0000256" key="3">
    <source>
        <dbReference type="ARBA" id="ARBA00023163"/>
    </source>
</evidence>
<keyword evidence="1" id="KW-0805">Transcription regulation</keyword>
<dbReference type="Proteomes" id="UP001602089">
    <property type="component" value="Unassembled WGS sequence"/>
</dbReference>
<evidence type="ECO:0000259" key="6">
    <source>
        <dbReference type="PROSITE" id="PS50977"/>
    </source>
</evidence>
<dbReference type="InterPro" id="IPR001647">
    <property type="entry name" value="HTH_TetR"/>
</dbReference>
<evidence type="ECO:0000313" key="7">
    <source>
        <dbReference type="EMBL" id="MFF4025581.1"/>
    </source>
</evidence>
<organism evidence="7 8">
    <name type="scientific">Nocardia elegans</name>
    <dbReference type="NCBI Taxonomy" id="300029"/>
    <lineage>
        <taxon>Bacteria</taxon>
        <taxon>Bacillati</taxon>
        <taxon>Actinomycetota</taxon>
        <taxon>Actinomycetes</taxon>
        <taxon>Mycobacteriales</taxon>
        <taxon>Nocardiaceae</taxon>
        <taxon>Nocardia</taxon>
    </lineage>
</organism>
<name>A0ABW6THG2_9NOCA</name>
<keyword evidence="8" id="KW-1185">Reference proteome</keyword>
<feature type="region of interest" description="Disordered" evidence="5">
    <location>
        <begin position="1"/>
        <end position="24"/>
    </location>
</feature>
<accession>A0ABW6THG2</accession>
<keyword evidence="3" id="KW-0804">Transcription</keyword>
<sequence>MIRGTREKLDRPEVSVARQRGGTQPVPLSAQDILEAALRIVQRCGLDGLTVRAVADELGVTPPAVHYHLRGGEDLNDRVIEAVASRIEITVDPEAPWVDQYADLVSSMDRAFLRYPGTGTRVLTAARESRAAQRLTGAALSILRTAGFGEADAVDLFTATYLMFAGWLATRGLRETGGTHPALIAAGVTVPDLADGTALDRPLRRLLENAAAARSGPGNERDNAGDRRIR</sequence>
<dbReference type="PANTHER" id="PTHR30055:SF234">
    <property type="entry name" value="HTH-TYPE TRANSCRIPTIONAL REGULATOR BETI"/>
    <property type="match status" value="1"/>
</dbReference>
<feature type="domain" description="HTH tetR-type" evidence="6">
    <location>
        <begin position="27"/>
        <end position="87"/>
    </location>
</feature>
<dbReference type="Pfam" id="PF00440">
    <property type="entry name" value="TetR_N"/>
    <property type="match status" value="1"/>
</dbReference>
<evidence type="ECO:0000313" key="8">
    <source>
        <dbReference type="Proteomes" id="UP001602089"/>
    </source>
</evidence>
<reference evidence="7 8" key="1">
    <citation type="submission" date="2024-10" db="EMBL/GenBank/DDBJ databases">
        <title>The Natural Products Discovery Center: Release of the First 8490 Sequenced Strains for Exploring Actinobacteria Biosynthetic Diversity.</title>
        <authorList>
            <person name="Kalkreuter E."/>
            <person name="Kautsar S.A."/>
            <person name="Yang D."/>
            <person name="Bader C.D."/>
            <person name="Teijaro C.N."/>
            <person name="Fluegel L."/>
            <person name="Davis C.M."/>
            <person name="Simpson J.R."/>
            <person name="Lauterbach L."/>
            <person name="Steele A.D."/>
            <person name="Gui C."/>
            <person name="Meng S."/>
            <person name="Li G."/>
            <person name="Viehrig K."/>
            <person name="Ye F."/>
            <person name="Su P."/>
            <person name="Kiefer A.F."/>
            <person name="Nichols A."/>
            <person name="Cepeda A.J."/>
            <person name="Yan W."/>
            <person name="Fan B."/>
            <person name="Jiang Y."/>
            <person name="Adhikari A."/>
            <person name="Zheng C.-J."/>
            <person name="Schuster L."/>
            <person name="Cowan T.M."/>
            <person name="Smanski M.J."/>
            <person name="Chevrette M.G."/>
            <person name="De Carvalho L.P.S."/>
            <person name="Shen B."/>
        </authorList>
    </citation>
    <scope>NUCLEOTIDE SEQUENCE [LARGE SCALE GENOMIC DNA]</scope>
    <source>
        <strain evidence="7 8">NPDC001867</strain>
    </source>
</reference>
<dbReference type="SUPFAM" id="SSF48498">
    <property type="entry name" value="Tetracyclin repressor-like, C-terminal domain"/>
    <property type="match status" value="1"/>
</dbReference>
<dbReference type="InterPro" id="IPR050109">
    <property type="entry name" value="HTH-type_TetR-like_transc_reg"/>
</dbReference>
<feature type="region of interest" description="Disordered" evidence="5">
    <location>
        <begin position="210"/>
        <end position="230"/>
    </location>
</feature>
<keyword evidence="2 4" id="KW-0238">DNA-binding</keyword>
<feature type="compositionally biased region" description="Basic and acidic residues" evidence="5">
    <location>
        <begin position="1"/>
        <end position="13"/>
    </location>
</feature>
<dbReference type="InterPro" id="IPR036271">
    <property type="entry name" value="Tet_transcr_reg_TetR-rel_C_sf"/>
</dbReference>
<feature type="compositionally biased region" description="Basic and acidic residues" evidence="5">
    <location>
        <begin position="219"/>
        <end position="230"/>
    </location>
</feature>
<evidence type="ECO:0000256" key="2">
    <source>
        <dbReference type="ARBA" id="ARBA00023125"/>
    </source>
</evidence>
<dbReference type="Gene3D" id="1.10.357.10">
    <property type="entry name" value="Tetracycline Repressor, domain 2"/>
    <property type="match status" value="1"/>
</dbReference>
<comment type="caution">
    <text evidence="7">The sequence shown here is derived from an EMBL/GenBank/DDBJ whole genome shotgun (WGS) entry which is preliminary data.</text>
</comment>
<gene>
    <name evidence="7" type="ORF">ACFYY5_22315</name>
</gene>
<evidence type="ECO:0000256" key="1">
    <source>
        <dbReference type="ARBA" id="ARBA00023015"/>
    </source>
</evidence>
<evidence type="ECO:0000256" key="4">
    <source>
        <dbReference type="PROSITE-ProRule" id="PRU00335"/>
    </source>
</evidence>
<feature type="DNA-binding region" description="H-T-H motif" evidence="4">
    <location>
        <begin position="50"/>
        <end position="69"/>
    </location>
</feature>
<dbReference type="SUPFAM" id="SSF46689">
    <property type="entry name" value="Homeodomain-like"/>
    <property type="match status" value="1"/>
</dbReference>
<proteinExistence type="predicted"/>
<dbReference type="InterPro" id="IPR009057">
    <property type="entry name" value="Homeodomain-like_sf"/>
</dbReference>
<protein>
    <submittedName>
        <fullName evidence="7">TetR/AcrR family transcriptional regulator</fullName>
    </submittedName>
</protein>
<dbReference type="PANTHER" id="PTHR30055">
    <property type="entry name" value="HTH-TYPE TRANSCRIPTIONAL REGULATOR RUTR"/>
    <property type="match status" value="1"/>
</dbReference>
<evidence type="ECO:0000256" key="5">
    <source>
        <dbReference type="SAM" id="MobiDB-lite"/>
    </source>
</evidence>
<dbReference type="PROSITE" id="PS50977">
    <property type="entry name" value="HTH_TETR_2"/>
    <property type="match status" value="1"/>
</dbReference>
<dbReference type="RefSeq" id="WP_290048185.1">
    <property type="nucleotide sequence ID" value="NZ_JBIATK010000007.1"/>
</dbReference>